<dbReference type="InterPro" id="IPR046947">
    <property type="entry name" value="LytR-like"/>
</dbReference>
<evidence type="ECO:0000313" key="5">
    <source>
        <dbReference type="Proteomes" id="UP000005631"/>
    </source>
</evidence>
<dbReference type="SUPFAM" id="SSF52172">
    <property type="entry name" value="CheY-like"/>
    <property type="match status" value="1"/>
</dbReference>
<organism evidence="4 5">
    <name type="scientific">Owenweeksia hongkongensis (strain DSM 17368 / CIP 108786 / JCM 12287 / NRRL B-23963 / UST20020801)</name>
    <dbReference type="NCBI Taxonomy" id="926562"/>
    <lineage>
        <taxon>Bacteria</taxon>
        <taxon>Pseudomonadati</taxon>
        <taxon>Bacteroidota</taxon>
        <taxon>Flavobacteriia</taxon>
        <taxon>Flavobacteriales</taxon>
        <taxon>Owenweeksiaceae</taxon>
        <taxon>Owenweeksia</taxon>
    </lineage>
</organism>
<dbReference type="PATRIC" id="fig|926562.3.peg.513"/>
<evidence type="ECO:0000313" key="4">
    <source>
        <dbReference type="EMBL" id="AEV31518.1"/>
    </source>
</evidence>
<dbReference type="PANTHER" id="PTHR37299">
    <property type="entry name" value="TRANSCRIPTIONAL REGULATOR-RELATED"/>
    <property type="match status" value="1"/>
</dbReference>
<keyword evidence="1" id="KW-0597">Phosphoprotein</keyword>
<feature type="domain" description="HTH LytTR-type" evidence="3">
    <location>
        <begin position="144"/>
        <end position="242"/>
    </location>
</feature>
<dbReference type="Gene3D" id="3.40.50.2300">
    <property type="match status" value="1"/>
</dbReference>
<dbReference type="EMBL" id="CP003156">
    <property type="protein sequence ID" value="AEV31518.1"/>
    <property type="molecule type" value="Genomic_DNA"/>
</dbReference>
<dbReference type="InterPro" id="IPR007492">
    <property type="entry name" value="LytTR_DNA-bd_dom"/>
</dbReference>
<keyword evidence="5" id="KW-1185">Reference proteome</keyword>
<dbReference type="eggNOG" id="COG3279">
    <property type="taxonomic scope" value="Bacteria"/>
</dbReference>
<dbReference type="Pfam" id="PF00072">
    <property type="entry name" value="Response_reg"/>
    <property type="match status" value="1"/>
</dbReference>
<sequence length="243" mass="27583">MSNYKILIVEDDPNIADTLKDMLETMEHDVIGVFDNGPEAILFLTRNKVDLVLLDIQLRGRMNGIEVAGEIQETNSIPFIFTTAYADSKTIAKAKEKGPYGYIVKPYGMKDIYAAIEIAINNYKLLDELQVPQLEAADLRSNHLYLKVDTKLVKVDEDDILYVEAKGDYVLFKTLEKGFVVNATMKKVEEKLNSTKFLKVHRSYIINLDKIVDIENTTLVINDKVIPISRSHKDSLLSRLNTL</sequence>
<dbReference type="HOGENOM" id="CLU_000445_14_1_10"/>
<gene>
    <name evidence="4" type="ordered locus">Oweho_0502</name>
</gene>
<dbReference type="AlphaFoldDB" id="G8QZS4"/>
<dbReference type="Gene3D" id="2.40.50.1020">
    <property type="entry name" value="LytTr DNA-binding domain"/>
    <property type="match status" value="1"/>
</dbReference>
<dbReference type="Pfam" id="PF04397">
    <property type="entry name" value="LytTR"/>
    <property type="match status" value="1"/>
</dbReference>
<evidence type="ECO:0000259" key="2">
    <source>
        <dbReference type="PROSITE" id="PS50110"/>
    </source>
</evidence>
<name>G8QZS4_OWEHD</name>
<feature type="domain" description="Response regulatory" evidence="2">
    <location>
        <begin position="5"/>
        <end position="120"/>
    </location>
</feature>
<dbReference type="PROSITE" id="PS50110">
    <property type="entry name" value="RESPONSE_REGULATORY"/>
    <property type="match status" value="1"/>
</dbReference>
<feature type="modified residue" description="4-aspartylphosphate" evidence="1">
    <location>
        <position position="55"/>
    </location>
</feature>
<accession>G8QZS4</accession>
<dbReference type="InterPro" id="IPR011006">
    <property type="entry name" value="CheY-like_superfamily"/>
</dbReference>
<dbReference type="InterPro" id="IPR001789">
    <property type="entry name" value="Sig_transdc_resp-reg_receiver"/>
</dbReference>
<dbReference type="SMART" id="SM00850">
    <property type="entry name" value="LytTR"/>
    <property type="match status" value="1"/>
</dbReference>
<dbReference type="GO" id="GO:0003677">
    <property type="term" value="F:DNA binding"/>
    <property type="evidence" value="ECO:0007669"/>
    <property type="project" value="InterPro"/>
</dbReference>
<proteinExistence type="predicted"/>
<dbReference type="RefSeq" id="WP_014200879.1">
    <property type="nucleotide sequence ID" value="NC_016599.1"/>
</dbReference>
<dbReference type="CDD" id="cd17534">
    <property type="entry name" value="REC_DC-like"/>
    <property type="match status" value="1"/>
</dbReference>
<dbReference type="PANTHER" id="PTHR37299:SF1">
    <property type="entry name" value="STAGE 0 SPORULATION PROTEIN A HOMOLOG"/>
    <property type="match status" value="1"/>
</dbReference>
<reference evidence="4 5" key="1">
    <citation type="journal article" date="2012" name="Stand. Genomic Sci.">
        <title>Genome sequence of the orange-pigmented seawater bacterium Owenweeksia hongkongensis type strain (UST20020801(T)).</title>
        <authorList>
            <person name="Riedel T."/>
            <person name="Held B."/>
            <person name="Nolan M."/>
            <person name="Lucas S."/>
            <person name="Lapidus A."/>
            <person name="Tice H."/>
            <person name="Del Rio T.G."/>
            <person name="Cheng J.F."/>
            <person name="Han C."/>
            <person name="Tapia R."/>
            <person name="Goodwin L.A."/>
            <person name="Pitluck S."/>
            <person name="Liolios K."/>
            <person name="Mavromatis K."/>
            <person name="Pagani I."/>
            <person name="Ivanova N."/>
            <person name="Mikhailova N."/>
            <person name="Pati A."/>
            <person name="Chen A."/>
            <person name="Palaniappan K."/>
            <person name="Rohde M."/>
            <person name="Tindall B.J."/>
            <person name="Detter J.C."/>
            <person name="Goker M."/>
            <person name="Woyke T."/>
            <person name="Bristow J."/>
            <person name="Eisen J.A."/>
            <person name="Markowitz V."/>
            <person name="Hugenholtz P."/>
            <person name="Klenk H.P."/>
            <person name="Kyrpides N.C."/>
        </authorList>
    </citation>
    <scope>NUCLEOTIDE SEQUENCE</scope>
    <source>
        <strain evidence="5">DSM 17368 / JCM 12287 / NRRL B-23963</strain>
    </source>
</reference>
<evidence type="ECO:0000259" key="3">
    <source>
        <dbReference type="PROSITE" id="PS50930"/>
    </source>
</evidence>
<dbReference type="GO" id="GO:0000156">
    <property type="term" value="F:phosphorelay response regulator activity"/>
    <property type="evidence" value="ECO:0007669"/>
    <property type="project" value="InterPro"/>
</dbReference>
<evidence type="ECO:0000256" key="1">
    <source>
        <dbReference type="PROSITE-ProRule" id="PRU00169"/>
    </source>
</evidence>
<dbReference type="KEGG" id="oho:Oweho_0502"/>
<dbReference type="STRING" id="926562.Oweho_0502"/>
<dbReference type="OrthoDB" id="2962330at2"/>
<dbReference type="PROSITE" id="PS50930">
    <property type="entry name" value="HTH_LYTTR"/>
    <property type="match status" value="1"/>
</dbReference>
<dbReference type="Proteomes" id="UP000005631">
    <property type="component" value="Chromosome"/>
</dbReference>
<dbReference type="SMART" id="SM00448">
    <property type="entry name" value="REC"/>
    <property type="match status" value="1"/>
</dbReference>
<protein>
    <submittedName>
        <fullName evidence="4">Response regulator of the LytR/AlgR family</fullName>
    </submittedName>
</protein>